<dbReference type="AlphaFoldDB" id="A0A4C1U637"/>
<proteinExistence type="predicted"/>
<reference evidence="1 2" key="1">
    <citation type="journal article" date="2019" name="Commun. Biol.">
        <title>The bagworm genome reveals a unique fibroin gene that provides high tensile strength.</title>
        <authorList>
            <person name="Kono N."/>
            <person name="Nakamura H."/>
            <person name="Ohtoshi R."/>
            <person name="Tomita M."/>
            <person name="Numata K."/>
            <person name="Arakawa K."/>
        </authorList>
    </citation>
    <scope>NUCLEOTIDE SEQUENCE [LARGE SCALE GENOMIC DNA]</scope>
</reference>
<evidence type="ECO:0000313" key="1">
    <source>
        <dbReference type="EMBL" id="GBP21833.1"/>
    </source>
</evidence>
<dbReference type="OrthoDB" id="5983986at2759"/>
<keyword evidence="2" id="KW-1185">Reference proteome</keyword>
<dbReference type="EMBL" id="BGZK01000133">
    <property type="protein sequence ID" value="GBP21833.1"/>
    <property type="molecule type" value="Genomic_DNA"/>
</dbReference>
<gene>
    <name evidence="1" type="ORF">EVAR_6805_1</name>
</gene>
<organism evidence="1 2">
    <name type="scientific">Eumeta variegata</name>
    <name type="common">Bagworm moth</name>
    <name type="synonym">Eumeta japonica</name>
    <dbReference type="NCBI Taxonomy" id="151549"/>
    <lineage>
        <taxon>Eukaryota</taxon>
        <taxon>Metazoa</taxon>
        <taxon>Ecdysozoa</taxon>
        <taxon>Arthropoda</taxon>
        <taxon>Hexapoda</taxon>
        <taxon>Insecta</taxon>
        <taxon>Pterygota</taxon>
        <taxon>Neoptera</taxon>
        <taxon>Endopterygota</taxon>
        <taxon>Lepidoptera</taxon>
        <taxon>Glossata</taxon>
        <taxon>Ditrysia</taxon>
        <taxon>Tineoidea</taxon>
        <taxon>Psychidae</taxon>
        <taxon>Oiketicinae</taxon>
        <taxon>Eumeta</taxon>
    </lineage>
</organism>
<sequence length="89" mass="10399">MRERLRRFAEVKPDCFELKRVAAALDCIKCANELRLPPGGPKRRKRPDLLMTTGEEYMMVKCYRWVPTKLNVADYVTRGPPIDFDETQP</sequence>
<evidence type="ECO:0000313" key="2">
    <source>
        <dbReference type="Proteomes" id="UP000299102"/>
    </source>
</evidence>
<dbReference type="Proteomes" id="UP000299102">
    <property type="component" value="Unassembled WGS sequence"/>
</dbReference>
<accession>A0A4C1U637</accession>
<comment type="caution">
    <text evidence="1">The sequence shown here is derived from an EMBL/GenBank/DDBJ whole genome shotgun (WGS) entry which is preliminary data.</text>
</comment>
<name>A0A4C1U637_EUMVA</name>
<protein>
    <submittedName>
        <fullName evidence="1">Uncharacterized protein</fullName>
    </submittedName>
</protein>